<dbReference type="AlphaFoldDB" id="A0A106NPY8"/>
<dbReference type="Proteomes" id="UP000068603">
    <property type="component" value="Unassembled WGS sequence"/>
</dbReference>
<evidence type="ECO:0000256" key="1">
    <source>
        <dbReference type="SAM" id="Phobius"/>
    </source>
</evidence>
<name>A0A106NPY8_9BURK</name>
<dbReference type="EMBL" id="LPHB01000040">
    <property type="protein sequence ID" value="KWA62795.1"/>
    <property type="molecule type" value="Genomic_DNA"/>
</dbReference>
<keyword evidence="1" id="KW-0812">Transmembrane</keyword>
<protein>
    <submittedName>
        <fullName evidence="2">Uncharacterized protein</fullName>
    </submittedName>
</protein>
<reference evidence="2 3" key="1">
    <citation type="submission" date="2015-11" db="EMBL/GenBank/DDBJ databases">
        <title>Expanding the genomic diversity of Burkholderia species for the development of highly accurate diagnostics.</title>
        <authorList>
            <person name="Sahl J."/>
            <person name="Keim P."/>
            <person name="Wagner D."/>
        </authorList>
    </citation>
    <scope>NUCLEOTIDE SEQUENCE [LARGE SCALE GENOMIC DNA]</scope>
    <source>
        <strain evidence="2 3">MSMB1960WGS</strain>
    </source>
</reference>
<keyword evidence="1" id="KW-0472">Membrane</keyword>
<keyword evidence="1" id="KW-1133">Transmembrane helix</keyword>
<gene>
    <name evidence="2" type="ORF">WT44_13685</name>
</gene>
<accession>A0A106NPY8</accession>
<evidence type="ECO:0000313" key="3">
    <source>
        <dbReference type="Proteomes" id="UP000068603"/>
    </source>
</evidence>
<proteinExistence type="predicted"/>
<feature type="transmembrane region" description="Helical" evidence="1">
    <location>
        <begin position="12"/>
        <end position="30"/>
    </location>
</feature>
<sequence length="138" mass="14401">MDSPPDDSRVAVWAAAGVTPDMLVTAIADARKRRAKAQSQQPVNVGFLDAILADALAARAAPSAAAGMPAGPWHTSWSGIVAFGRDCGLTQGECEPAADFRLRVFNAAGDGPWWDELNRAFRNTSGPVAAGAILENGR</sequence>
<organism evidence="2">
    <name type="scientific">Burkholderia stagnalis</name>
    <dbReference type="NCBI Taxonomy" id="1503054"/>
    <lineage>
        <taxon>Bacteria</taxon>
        <taxon>Pseudomonadati</taxon>
        <taxon>Pseudomonadota</taxon>
        <taxon>Betaproteobacteria</taxon>
        <taxon>Burkholderiales</taxon>
        <taxon>Burkholderiaceae</taxon>
        <taxon>Burkholderia</taxon>
        <taxon>Burkholderia cepacia complex</taxon>
    </lineage>
</organism>
<comment type="caution">
    <text evidence="2">The sequence shown here is derived from an EMBL/GenBank/DDBJ whole genome shotgun (WGS) entry which is preliminary data.</text>
</comment>
<evidence type="ECO:0000313" key="2">
    <source>
        <dbReference type="EMBL" id="KWA62795.1"/>
    </source>
</evidence>